<dbReference type="NCBIfam" id="TIGR00778">
    <property type="entry name" value="ahpD_dom"/>
    <property type="match status" value="1"/>
</dbReference>
<dbReference type="Proteomes" id="UP000198228">
    <property type="component" value="Chromosome I"/>
</dbReference>
<evidence type="ECO:0000259" key="1">
    <source>
        <dbReference type="Pfam" id="PF02627"/>
    </source>
</evidence>
<name>A0A1C4WID5_9ACTN</name>
<protein>
    <submittedName>
        <fullName evidence="2">Alkylhydroperoxidase AhpD family core domain-containing protein</fullName>
    </submittedName>
</protein>
<gene>
    <name evidence="2" type="ORF">GA0074696_1899</name>
</gene>
<keyword evidence="2" id="KW-0575">Peroxidase</keyword>
<dbReference type="InterPro" id="IPR003779">
    <property type="entry name" value="CMD-like"/>
</dbReference>
<feature type="domain" description="Carboxymuconolactone decarboxylase-like" evidence="1">
    <location>
        <begin position="71"/>
        <end position="151"/>
    </location>
</feature>
<dbReference type="GO" id="GO:0051920">
    <property type="term" value="F:peroxiredoxin activity"/>
    <property type="evidence" value="ECO:0007669"/>
    <property type="project" value="InterPro"/>
</dbReference>
<proteinExistence type="predicted"/>
<sequence>MAGSSPYGRQAYSIGVEDRPRVIPPVPARGDMTTVTAQAVTSPPPGSVVRVNSYLLREAEMTRIDMAKVAPEAYRAVFAMEKYAQANVDHTVLELVKLRASMLNGCSFCVDMHSRDALAAGEDSRRLFAVAAWREAPFFDERERTALALTDAVTQLGQHGVPDEVWDAAAKVWSEKELADLIIAIATINVWNRISVTSRTQPPLEV</sequence>
<dbReference type="InterPro" id="IPR029032">
    <property type="entry name" value="AhpD-like"/>
</dbReference>
<evidence type="ECO:0000313" key="2">
    <source>
        <dbReference type="EMBL" id="SCE95914.1"/>
    </source>
</evidence>
<dbReference type="PANTHER" id="PTHR34846">
    <property type="entry name" value="4-CARBOXYMUCONOLACTONE DECARBOXYLASE FAMILY PROTEIN (AFU_ORTHOLOGUE AFUA_6G11590)"/>
    <property type="match status" value="1"/>
</dbReference>
<keyword evidence="2" id="KW-0560">Oxidoreductase</keyword>
<dbReference type="InterPro" id="IPR004675">
    <property type="entry name" value="AhpD_core"/>
</dbReference>
<dbReference type="SUPFAM" id="SSF69118">
    <property type="entry name" value="AhpD-like"/>
    <property type="match status" value="1"/>
</dbReference>
<dbReference type="Gene3D" id="1.20.1290.10">
    <property type="entry name" value="AhpD-like"/>
    <property type="match status" value="1"/>
</dbReference>
<dbReference type="PANTHER" id="PTHR34846:SF10">
    <property type="entry name" value="CYTOPLASMIC PROTEIN"/>
    <property type="match status" value="1"/>
</dbReference>
<dbReference type="Pfam" id="PF02627">
    <property type="entry name" value="CMD"/>
    <property type="match status" value="1"/>
</dbReference>
<reference evidence="2 3" key="1">
    <citation type="submission" date="2016-06" db="EMBL/GenBank/DDBJ databases">
        <authorList>
            <person name="Kjaerup R.B."/>
            <person name="Dalgaard T.S."/>
            <person name="Juul-Madsen H.R."/>
        </authorList>
    </citation>
    <scope>NUCLEOTIDE SEQUENCE [LARGE SCALE GENOMIC DNA]</scope>
    <source>
        <strain evidence="2 3">DSM 43821</strain>
    </source>
</reference>
<accession>A0A1C4WID5</accession>
<dbReference type="AlphaFoldDB" id="A0A1C4WID5"/>
<organism evidence="2 3">
    <name type="scientific">Micromonospora purpureochromogenes</name>
    <dbReference type="NCBI Taxonomy" id="47872"/>
    <lineage>
        <taxon>Bacteria</taxon>
        <taxon>Bacillati</taxon>
        <taxon>Actinomycetota</taxon>
        <taxon>Actinomycetes</taxon>
        <taxon>Micromonosporales</taxon>
        <taxon>Micromonosporaceae</taxon>
        <taxon>Micromonospora</taxon>
    </lineage>
</organism>
<dbReference type="EMBL" id="LT607410">
    <property type="protein sequence ID" value="SCE95914.1"/>
    <property type="molecule type" value="Genomic_DNA"/>
</dbReference>
<evidence type="ECO:0000313" key="3">
    <source>
        <dbReference type="Proteomes" id="UP000198228"/>
    </source>
</evidence>